<feature type="region of interest" description="Disordered" evidence="1">
    <location>
        <begin position="222"/>
        <end position="381"/>
    </location>
</feature>
<feature type="transmembrane region" description="Helical" evidence="2">
    <location>
        <begin position="172"/>
        <end position="193"/>
    </location>
</feature>
<protein>
    <submittedName>
        <fullName evidence="3">Uncharacterized protein</fullName>
    </submittedName>
</protein>
<name>A0A2U2RHQ1_9MICO</name>
<dbReference type="EMBL" id="QFKX01000005">
    <property type="protein sequence ID" value="PWH05402.1"/>
    <property type="molecule type" value="Genomic_DNA"/>
</dbReference>
<proteinExistence type="predicted"/>
<feature type="compositionally biased region" description="Basic and acidic residues" evidence="1">
    <location>
        <begin position="228"/>
        <end position="265"/>
    </location>
</feature>
<comment type="caution">
    <text evidence="3">The sequence shown here is derived from an EMBL/GenBank/DDBJ whole genome shotgun (WGS) entry which is preliminary data.</text>
</comment>
<accession>A0A2U2RHQ1</accession>
<evidence type="ECO:0000313" key="4">
    <source>
        <dbReference type="Proteomes" id="UP000245590"/>
    </source>
</evidence>
<keyword evidence="2" id="KW-0472">Membrane</keyword>
<keyword evidence="4" id="KW-1185">Reference proteome</keyword>
<dbReference type="AlphaFoldDB" id="A0A2U2RHQ1"/>
<evidence type="ECO:0000313" key="3">
    <source>
        <dbReference type="EMBL" id="PWH05402.1"/>
    </source>
</evidence>
<gene>
    <name evidence="3" type="ORF">DEO23_12510</name>
</gene>
<reference evidence="3 4" key="1">
    <citation type="submission" date="2018-05" db="EMBL/GenBank/DDBJ databases">
        <title>Brachybacterium sp. M1HQ-2T, whole genome shotgun sequence.</title>
        <authorList>
            <person name="Tuo L."/>
        </authorList>
    </citation>
    <scope>NUCLEOTIDE SEQUENCE [LARGE SCALE GENOMIC DNA]</scope>
    <source>
        <strain evidence="3 4">M1HQ-2</strain>
    </source>
</reference>
<keyword evidence="2" id="KW-1133">Transmembrane helix</keyword>
<feature type="compositionally biased region" description="Low complexity" evidence="1">
    <location>
        <begin position="301"/>
        <end position="315"/>
    </location>
</feature>
<organism evidence="3 4">
    <name type="scientific">Brachybacterium endophyticum</name>
    <dbReference type="NCBI Taxonomy" id="2182385"/>
    <lineage>
        <taxon>Bacteria</taxon>
        <taxon>Bacillati</taxon>
        <taxon>Actinomycetota</taxon>
        <taxon>Actinomycetes</taxon>
        <taxon>Micrococcales</taxon>
        <taxon>Dermabacteraceae</taxon>
        <taxon>Brachybacterium</taxon>
    </lineage>
</organism>
<keyword evidence="2" id="KW-0812">Transmembrane</keyword>
<sequence>MVLGLVGLLLGRLGETTWAPSPERTASVDLSDAGPAVVIDPGVLYVGGTQGTVKVTGSSDVSVITASNQDIDAYLDGTAYTRITGLSDWQTLTTEAVDADGEDTISDPTHSDLWRSVETTKSPASIDIADFHAEETEKSPQPYRAILLVTDGKSAGADSVSITWPVDETNEWVPYAYAAGATLLIVGLVMLVVSVGSSRRKAGATAGRGGAGTAAVGAGAAGTAVAADHAHRDDTDPQDGDRDAEQEQQDRDARPDRDADADHHQGQAPEPETERLDHLQDASQESDEQGAAVEPADEATTEPAAEPATEPTTEPAAEEDVWGPTAPITVGPGQGERSGHESAEGSEDPTEVLDRVEDPATPPRRPHRHRASTPETEEEQR</sequence>
<evidence type="ECO:0000256" key="2">
    <source>
        <dbReference type="SAM" id="Phobius"/>
    </source>
</evidence>
<dbReference type="Proteomes" id="UP000245590">
    <property type="component" value="Unassembled WGS sequence"/>
</dbReference>
<evidence type="ECO:0000256" key="1">
    <source>
        <dbReference type="SAM" id="MobiDB-lite"/>
    </source>
</evidence>